<keyword evidence="2" id="KW-1185">Reference proteome</keyword>
<sequence>MELAIFLVSAVSKLRWVFLASSAKQSQDKLPNEAMALTSNAIHLRTNIAHPFLNVCFERRAYSLLDYVNAIKKEIQSVQFLN</sequence>
<dbReference type="EMBL" id="LSCV01000002">
    <property type="protein sequence ID" value="KXB42495.1"/>
    <property type="molecule type" value="Genomic_DNA"/>
</dbReference>
<proteinExistence type="predicted"/>
<protein>
    <submittedName>
        <fullName evidence="1">Uncharacterized protein</fullName>
    </submittedName>
</protein>
<evidence type="ECO:0000313" key="1">
    <source>
        <dbReference type="EMBL" id="KXB42495.1"/>
    </source>
</evidence>
<organism evidence="1 2">
    <name type="scientific">Amygdalobacter nucleatus</name>
    <dbReference type="NCBI Taxonomy" id="3029274"/>
    <lineage>
        <taxon>Bacteria</taxon>
        <taxon>Bacillati</taxon>
        <taxon>Bacillota</taxon>
        <taxon>Clostridia</taxon>
        <taxon>Eubacteriales</taxon>
        <taxon>Oscillospiraceae</taxon>
        <taxon>Amygdalobacter</taxon>
    </lineage>
</organism>
<evidence type="ECO:0000313" key="2">
    <source>
        <dbReference type="Proteomes" id="UP000070080"/>
    </source>
</evidence>
<comment type="caution">
    <text evidence="1">The sequence shown here is derived from an EMBL/GenBank/DDBJ whole genome shotgun (WGS) entry which is preliminary data.</text>
</comment>
<dbReference type="Proteomes" id="UP000070080">
    <property type="component" value="Unassembled WGS sequence"/>
</dbReference>
<dbReference type="AlphaFoldDB" id="A0A133YH20"/>
<name>A0A133YH20_9FIRM</name>
<reference evidence="2" key="1">
    <citation type="submission" date="2016-01" db="EMBL/GenBank/DDBJ databases">
        <authorList>
            <person name="Mitreva M."/>
            <person name="Pepin K.H."/>
            <person name="Mihindukulasuriya K.A."/>
            <person name="Fulton R."/>
            <person name="Fronick C."/>
            <person name="O'Laughlin M."/>
            <person name="Miner T."/>
            <person name="Herter B."/>
            <person name="Rosa B.A."/>
            <person name="Cordes M."/>
            <person name="Tomlinson C."/>
            <person name="Wollam A."/>
            <person name="Palsikar V.B."/>
            <person name="Mardis E.R."/>
            <person name="Wilson R.K."/>
        </authorList>
    </citation>
    <scope>NUCLEOTIDE SEQUENCE [LARGE SCALE GENOMIC DNA]</scope>
    <source>
        <strain evidence="2">KA00274</strain>
    </source>
</reference>
<gene>
    <name evidence="1" type="ORF">HMPREF1872_00171</name>
</gene>
<accession>A0A133YH20</accession>